<dbReference type="CDD" id="cd12797">
    <property type="entry name" value="M23_peptidase"/>
    <property type="match status" value="1"/>
</dbReference>
<evidence type="ECO:0000256" key="2">
    <source>
        <dbReference type="SAM" id="SignalP"/>
    </source>
</evidence>
<dbReference type="AlphaFoldDB" id="A7MX61"/>
<keyword evidence="2" id="KW-0732">Signal</keyword>
<feature type="signal peptide" evidence="2">
    <location>
        <begin position="1"/>
        <end position="35"/>
    </location>
</feature>
<dbReference type="InterPro" id="IPR011055">
    <property type="entry name" value="Dup_hybrid_motif"/>
</dbReference>
<dbReference type="PANTHER" id="PTHR21666:SF270">
    <property type="entry name" value="MUREIN HYDROLASE ACTIVATOR ENVC"/>
    <property type="match status" value="1"/>
</dbReference>
<feature type="coiled-coil region" evidence="1">
    <location>
        <begin position="48"/>
        <end position="124"/>
    </location>
</feature>
<dbReference type="PATRIC" id="fig|338187.25.peg.2407"/>
<dbReference type="PANTHER" id="PTHR21666">
    <property type="entry name" value="PEPTIDASE-RELATED"/>
    <property type="match status" value="1"/>
</dbReference>
<accession>A7MX61</accession>
<dbReference type="GO" id="GO:0004222">
    <property type="term" value="F:metalloendopeptidase activity"/>
    <property type="evidence" value="ECO:0007669"/>
    <property type="project" value="TreeGrafter"/>
</dbReference>
<evidence type="ECO:0000256" key="1">
    <source>
        <dbReference type="SAM" id="Coils"/>
    </source>
</evidence>
<dbReference type="KEGG" id="vha:VIBHAR_00126"/>
<feature type="chain" id="PRO_5002712756" description="M23ase beta-sheet core domain-containing protein" evidence="2">
    <location>
        <begin position="36"/>
        <end position="382"/>
    </location>
</feature>
<evidence type="ECO:0000259" key="3">
    <source>
        <dbReference type="Pfam" id="PF01551"/>
    </source>
</evidence>
<dbReference type="Gene3D" id="2.70.70.10">
    <property type="entry name" value="Glucose Permease (Domain IIA)"/>
    <property type="match status" value="1"/>
</dbReference>
<sequence>MVGNSQVRKQNHPVLRSAILLTCALSATYPLTSSAASQQELKGVSSEINRQKKSLTSQEKQLNDLQKSLKNQELGISKLEREIKQTKTDLAQADQNINKLEEKIALQEAQRQAQEEELKQLLQTYYVTERAKANGHLLNEGVEEDRISQYFQHLAKARAKVIDAITQTTQELAHNKNQLELEKAQIETLLKQQSEKRSSLASTQSQRKGTLNKIQKSIKDDKRYLAELQRNETRLKAEIAKAAKRNAVPMDGIAKQRGKLPWPLKGRVLHNFGTKQTGQVNWKGMVLSASYGQQVKAVYPGTVVFAEYLRGYGLVVLLDHGKGDMTLYGYNQALTKKEGDKVTAGEVIALAGDTGGQDRASLYFEIRRNSEAQNPKSWLKRL</sequence>
<dbReference type="Gene3D" id="6.10.250.3150">
    <property type="match status" value="1"/>
</dbReference>
<dbReference type="SUPFAM" id="SSF51261">
    <property type="entry name" value="Duplicated hybrid motif"/>
    <property type="match status" value="1"/>
</dbReference>
<evidence type="ECO:0000313" key="5">
    <source>
        <dbReference type="Proteomes" id="UP000008152"/>
    </source>
</evidence>
<proteinExistence type="predicted"/>
<name>A7MX61_VIBC1</name>
<protein>
    <recommendedName>
        <fullName evidence="3">M23ase beta-sheet core domain-containing protein</fullName>
    </recommendedName>
</protein>
<reference evidence="4 5" key="1">
    <citation type="submission" date="2007-08" db="EMBL/GenBank/DDBJ databases">
        <authorList>
            <consortium name="The Vibrio harveyi Genome Sequencing Project"/>
            <person name="Bassler B."/>
            <person name="Clifton S.W."/>
            <person name="Fulton L."/>
            <person name="Delehaunty K."/>
            <person name="Fronick C."/>
            <person name="Harrison M."/>
            <person name="Markivic C."/>
            <person name="Fulton R."/>
            <person name="Tin-Wollam A.-M."/>
            <person name="Shah N."/>
            <person name="Pepin K."/>
            <person name="Nash W."/>
            <person name="Thiruvilangam P."/>
            <person name="Bhonagiri V."/>
            <person name="Waters C."/>
            <person name="Tu K.C."/>
            <person name="Irgon J."/>
            <person name="Wilson R.K."/>
        </authorList>
    </citation>
    <scope>NUCLEOTIDE SEQUENCE [LARGE SCALE GENOMIC DNA]</scope>
    <source>
        <strain evidence="5">ATCC BAA-1116 / BB120</strain>
    </source>
</reference>
<dbReference type="InterPro" id="IPR016047">
    <property type="entry name" value="M23ase_b-sheet_dom"/>
</dbReference>
<dbReference type="Proteomes" id="UP000008152">
    <property type="component" value="Chromosome I"/>
</dbReference>
<dbReference type="FunFam" id="2.70.70.10:FF:000003">
    <property type="entry name" value="Murein hydrolase activator EnvC"/>
    <property type="match status" value="1"/>
</dbReference>
<organism evidence="4 5">
    <name type="scientific">Vibrio campbellii (strain ATCC BAA-1116)</name>
    <dbReference type="NCBI Taxonomy" id="2902295"/>
    <lineage>
        <taxon>Bacteria</taxon>
        <taxon>Pseudomonadati</taxon>
        <taxon>Pseudomonadota</taxon>
        <taxon>Gammaproteobacteria</taxon>
        <taxon>Vibrionales</taxon>
        <taxon>Vibrionaceae</taxon>
        <taxon>Vibrio</taxon>
    </lineage>
</organism>
<dbReference type="EMBL" id="CP000789">
    <property type="protein sequence ID" value="ABU69174.1"/>
    <property type="molecule type" value="Genomic_DNA"/>
</dbReference>
<feature type="coiled-coil region" evidence="1">
    <location>
        <begin position="162"/>
        <end position="245"/>
    </location>
</feature>
<keyword evidence="1" id="KW-0175">Coiled coil</keyword>
<dbReference type="RefSeq" id="WP_012126490.1">
    <property type="nucleotide sequence ID" value="NC_009783.1"/>
</dbReference>
<dbReference type="Pfam" id="PF01551">
    <property type="entry name" value="Peptidase_M23"/>
    <property type="match status" value="1"/>
</dbReference>
<evidence type="ECO:0000313" key="4">
    <source>
        <dbReference type="EMBL" id="ABU69174.1"/>
    </source>
</evidence>
<feature type="domain" description="M23ase beta-sheet core" evidence="3">
    <location>
        <begin position="282"/>
        <end position="375"/>
    </location>
</feature>
<gene>
    <name evidence="4" type="ordered locus">VIBHAR_00126</name>
</gene>
<dbReference type="InterPro" id="IPR050570">
    <property type="entry name" value="Cell_wall_metabolism_enzyme"/>
</dbReference>